<dbReference type="EMBL" id="JXXN02001813">
    <property type="protein sequence ID" value="THD24021.1"/>
    <property type="molecule type" value="Genomic_DNA"/>
</dbReference>
<dbReference type="PRINTS" id="PR00259">
    <property type="entry name" value="TMFOUR"/>
</dbReference>
<feature type="transmembrane region" description="Helical" evidence="6">
    <location>
        <begin position="243"/>
        <end position="267"/>
    </location>
</feature>
<comment type="caution">
    <text evidence="7">The sequence shown here is derived from an EMBL/GenBank/DDBJ whole genome shotgun (WGS) entry which is preliminary data.</text>
</comment>
<evidence type="ECO:0000256" key="3">
    <source>
        <dbReference type="ARBA" id="ARBA00022692"/>
    </source>
</evidence>
<evidence type="ECO:0000256" key="1">
    <source>
        <dbReference type="ARBA" id="ARBA00004141"/>
    </source>
</evidence>
<dbReference type="Pfam" id="PF00335">
    <property type="entry name" value="Tetraspanin"/>
    <property type="match status" value="1"/>
</dbReference>
<evidence type="ECO:0000313" key="8">
    <source>
        <dbReference type="Proteomes" id="UP000230066"/>
    </source>
</evidence>
<protein>
    <submittedName>
        <fullName evidence="7">Tetraspanin</fullName>
    </submittedName>
</protein>
<keyword evidence="4 6" id="KW-1133">Transmembrane helix</keyword>
<evidence type="ECO:0000313" key="7">
    <source>
        <dbReference type="EMBL" id="THD24021.1"/>
    </source>
</evidence>
<keyword evidence="8" id="KW-1185">Reference proteome</keyword>
<dbReference type="PANTHER" id="PTHR19282">
    <property type="entry name" value="TETRASPANIN"/>
    <property type="match status" value="1"/>
</dbReference>
<evidence type="ECO:0000256" key="2">
    <source>
        <dbReference type="ARBA" id="ARBA00006840"/>
    </source>
</evidence>
<keyword evidence="5 6" id="KW-0472">Membrane</keyword>
<accession>A0A4E0RCE8</accession>
<dbReference type="AlphaFoldDB" id="A0A4E0RCE8"/>
<dbReference type="PANTHER" id="PTHR19282:SF527">
    <property type="entry name" value="TETRASPANIN"/>
    <property type="match status" value="1"/>
</dbReference>
<feature type="transmembrane region" description="Helical" evidence="6">
    <location>
        <begin position="12"/>
        <end position="38"/>
    </location>
</feature>
<dbReference type="GO" id="GO:0005886">
    <property type="term" value="C:plasma membrane"/>
    <property type="evidence" value="ECO:0007669"/>
    <property type="project" value="TreeGrafter"/>
</dbReference>
<sequence>MYRRPLLYRRLTLVLFFINGLSFLLGTALISLGVYAIIDNANISELFGTTLYTSGVYILIFFGIIIVLVAICGTVAAEKENRCMNVTYSAILCIAILFLFISGIIVLVFKNSLGEVARTIMLSTLRNQYGRYKIITDAWNFTQTNLRCCAVDDSGWQAYNDSWWDTFVNKDLYENNAKIAESCCKTIIDGLTGWPSTTYLDLPRCQNWQYGPPYHFEGPHNDAIYYGGCFNSLKNYISTYGKALGALALITMVVLIVALVASIMLLVSTKKSSAWNQKSPSHHPYTSISE</sequence>
<dbReference type="InterPro" id="IPR018499">
    <property type="entry name" value="Tetraspanin/Peripherin"/>
</dbReference>
<dbReference type="InterPro" id="IPR000301">
    <property type="entry name" value="Tetraspanin_animals"/>
</dbReference>
<comment type="similarity">
    <text evidence="2">Belongs to the tetraspanin (TM4SF) family.</text>
</comment>
<organism evidence="7 8">
    <name type="scientific">Fasciola hepatica</name>
    <name type="common">Liver fluke</name>
    <dbReference type="NCBI Taxonomy" id="6192"/>
    <lineage>
        <taxon>Eukaryota</taxon>
        <taxon>Metazoa</taxon>
        <taxon>Spiralia</taxon>
        <taxon>Lophotrochozoa</taxon>
        <taxon>Platyhelminthes</taxon>
        <taxon>Trematoda</taxon>
        <taxon>Digenea</taxon>
        <taxon>Plagiorchiida</taxon>
        <taxon>Echinostomata</taxon>
        <taxon>Echinostomatoidea</taxon>
        <taxon>Fasciolidae</taxon>
        <taxon>Fasciola</taxon>
    </lineage>
</organism>
<evidence type="ECO:0000256" key="5">
    <source>
        <dbReference type="ARBA" id="ARBA00023136"/>
    </source>
</evidence>
<feature type="transmembrane region" description="Helical" evidence="6">
    <location>
        <begin position="58"/>
        <end position="77"/>
    </location>
</feature>
<evidence type="ECO:0000256" key="6">
    <source>
        <dbReference type="SAM" id="Phobius"/>
    </source>
</evidence>
<feature type="transmembrane region" description="Helical" evidence="6">
    <location>
        <begin position="89"/>
        <end position="109"/>
    </location>
</feature>
<proteinExistence type="inferred from homology"/>
<reference evidence="7" key="1">
    <citation type="submission" date="2019-03" db="EMBL/GenBank/DDBJ databases">
        <title>Improved annotation for the trematode Fasciola hepatica.</title>
        <authorList>
            <person name="Choi Y.-J."/>
            <person name="Martin J."/>
            <person name="Mitreva M."/>
        </authorList>
    </citation>
    <scope>NUCLEOTIDE SEQUENCE [LARGE SCALE GENOMIC DNA]</scope>
</reference>
<gene>
    <name evidence="7" type="ORF">D915_005312</name>
</gene>
<comment type="subcellular location">
    <subcellularLocation>
        <location evidence="1">Membrane</location>
        <topology evidence="1">Multi-pass membrane protein</topology>
    </subcellularLocation>
</comment>
<dbReference type="PIRSF" id="PIRSF002419">
    <property type="entry name" value="Tetraspanin"/>
    <property type="match status" value="1"/>
</dbReference>
<evidence type="ECO:0000256" key="4">
    <source>
        <dbReference type="ARBA" id="ARBA00022989"/>
    </source>
</evidence>
<name>A0A4E0RCE8_FASHE</name>
<keyword evidence="3 6" id="KW-0812">Transmembrane</keyword>
<dbReference type="Proteomes" id="UP000230066">
    <property type="component" value="Unassembled WGS sequence"/>
</dbReference>